<protein>
    <submittedName>
        <fullName evidence="7">Elongation factor 1-beta</fullName>
    </submittedName>
</protein>
<dbReference type="InterPro" id="IPR036219">
    <property type="entry name" value="eEF-1beta-like_sf"/>
</dbReference>
<comment type="similarity">
    <text evidence="1">Belongs to the EF-1-beta/EF-1-delta family.</text>
</comment>
<dbReference type="EMBL" id="AYRZ02000009">
    <property type="protein sequence ID" value="PHT72675.1"/>
    <property type="molecule type" value="Genomic_DNA"/>
</dbReference>
<organism evidence="7 8">
    <name type="scientific">Capsicum annuum</name>
    <name type="common">Capsicum pepper</name>
    <dbReference type="NCBI Taxonomy" id="4072"/>
    <lineage>
        <taxon>Eukaryota</taxon>
        <taxon>Viridiplantae</taxon>
        <taxon>Streptophyta</taxon>
        <taxon>Embryophyta</taxon>
        <taxon>Tracheophyta</taxon>
        <taxon>Spermatophyta</taxon>
        <taxon>Magnoliopsida</taxon>
        <taxon>eudicotyledons</taxon>
        <taxon>Gunneridae</taxon>
        <taxon>Pentapetalae</taxon>
        <taxon>asterids</taxon>
        <taxon>lamiids</taxon>
        <taxon>Solanales</taxon>
        <taxon>Solanaceae</taxon>
        <taxon>Solanoideae</taxon>
        <taxon>Capsiceae</taxon>
        <taxon>Capsicum</taxon>
    </lineage>
</organism>
<evidence type="ECO:0000256" key="5">
    <source>
        <dbReference type="SAM" id="MobiDB-lite"/>
    </source>
</evidence>
<dbReference type="InterPro" id="IPR014038">
    <property type="entry name" value="EF1B_bsu/dsu_GNE"/>
</dbReference>
<dbReference type="GO" id="GO:0005829">
    <property type="term" value="C:cytosol"/>
    <property type="evidence" value="ECO:0000318"/>
    <property type="project" value="GO_Central"/>
</dbReference>
<dbReference type="GO" id="GO:0005853">
    <property type="term" value="C:eukaryotic translation elongation factor 1 complex"/>
    <property type="evidence" value="ECO:0007669"/>
    <property type="project" value="InterPro"/>
</dbReference>
<dbReference type="FunFam" id="3.30.70.60:FF:000001">
    <property type="entry name" value="Elongation factor 1-beta 1 like"/>
    <property type="match status" value="1"/>
</dbReference>
<feature type="region of interest" description="Disordered" evidence="5">
    <location>
        <begin position="30"/>
        <end position="71"/>
    </location>
</feature>
<proteinExistence type="inferred from homology"/>
<reference evidence="7 8" key="1">
    <citation type="journal article" date="2014" name="Nat. Genet.">
        <title>Genome sequence of the hot pepper provides insights into the evolution of pungency in Capsicum species.</title>
        <authorList>
            <person name="Kim S."/>
            <person name="Park M."/>
            <person name="Yeom S.I."/>
            <person name="Kim Y.M."/>
            <person name="Lee J.M."/>
            <person name="Lee H.A."/>
            <person name="Seo E."/>
            <person name="Choi J."/>
            <person name="Cheong K."/>
            <person name="Kim K.T."/>
            <person name="Jung K."/>
            <person name="Lee G.W."/>
            <person name="Oh S.K."/>
            <person name="Bae C."/>
            <person name="Kim S.B."/>
            <person name="Lee H.Y."/>
            <person name="Kim S.Y."/>
            <person name="Kim M.S."/>
            <person name="Kang B.C."/>
            <person name="Jo Y.D."/>
            <person name="Yang H.B."/>
            <person name="Jeong H.J."/>
            <person name="Kang W.H."/>
            <person name="Kwon J.K."/>
            <person name="Shin C."/>
            <person name="Lim J.Y."/>
            <person name="Park J.H."/>
            <person name="Huh J.H."/>
            <person name="Kim J.S."/>
            <person name="Kim B.D."/>
            <person name="Cohen O."/>
            <person name="Paran I."/>
            <person name="Suh M.C."/>
            <person name="Lee S.B."/>
            <person name="Kim Y.K."/>
            <person name="Shin Y."/>
            <person name="Noh S.J."/>
            <person name="Park J."/>
            <person name="Seo Y.S."/>
            <person name="Kwon S.Y."/>
            <person name="Kim H.A."/>
            <person name="Park J.M."/>
            <person name="Kim H.J."/>
            <person name="Choi S.B."/>
            <person name="Bosland P.W."/>
            <person name="Reeves G."/>
            <person name="Jo S.H."/>
            <person name="Lee B.W."/>
            <person name="Cho H.T."/>
            <person name="Choi H.S."/>
            <person name="Lee M.S."/>
            <person name="Yu Y."/>
            <person name="Do Choi Y."/>
            <person name="Park B.S."/>
            <person name="van Deynze A."/>
            <person name="Ashrafi H."/>
            <person name="Hill T."/>
            <person name="Kim W.T."/>
            <person name="Pai H.S."/>
            <person name="Ahn H.K."/>
            <person name="Yeam I."/>
            <person name="Giovannoni J.J."/>
            <person name="Rose J.K."/>
            <person name="Sorensen I."/>
            <person name="Lee S.J."/>
            <person name="Kim R.W."/>
            <person name="Choi I.Y."/>
            <person name="Choi B.S."/>
            <person name="Lim J.S."/>
            <person name="Lee Y.H."/>
            <person name="Choi D."/>
        </authorList>
    </citation>
    <scope>NUCLEOTIDE SEQUENCE [LARGE SCALE GENOMIC DNA]</scope>
    <source>
        <strain evidence="8">cv. CM334</strain>
    </source>
</reference>
<dbReference type="SUPFAM" id="SSF54984">
    <property type="entry name" value="eEF-1beta-like"/>
    <property type="match status" value="1"/>
</dbReference>
<dbReference type="Gramene" id="PHT72675">
    <property type="protein sequence ID" value="PHT72675"/>
    <property type="gene ID" value="T459_23460"/>
</dbReference>
<gene>
    <name evidence="7" type="ORF">T459_23460</name>
</gene>
<evidence type="ECO:0000313" key="7">
    <source>
        <dbReference type="EMBL" id="PHT72675.1"/>
    </source>
</evidence>
<dbReference type="InterPro" id="IPR049720">
    <property type="entry name" value="EF1B_bsu/dsu"/>
</dbReference>
<dbReference type="PANTHER" id="PTHR11595">
    <property type="entry name" value="EF-HAND AND COILED-COIL DOMAIN-CONTAINING FAMILY MEMBER"/>
    <property type="match status" value="1"/>
</dbReference>
<name>A0A2G2YSN6_CAPAN</name>
<keyword evidence="3 7" id="KW-0251">Elongation factor</keyword>
<sequence>MPFILLEVVCFPGKAIGVRFGSQAAPAIAAPAKKAAKPTNDNDDDDDIDLFGEETEEKKKATEAREVAKASTMKKESGKSFVLMDFKPWDDETNMKKLEKAVRSIEVEGLLWGESKLIPVGYGIKKKQIMLIVEHYTNGEWLYGRLRGRKEIKDTLKA</sequence>
<evidence type="ECO:0000259" key="6">
    <source>
        <dbReference type="SMART" id="SM00888"/>
    </source>
</evidence>
<evidence type="ECO:0000256" key="4">
    <source>
        <dbReference type="ARBA" id="ARBA00022917"/>
    </source>
</evidence>
<feature type="compositionally biased region" description="Low complexity" evidence="5">
    <location>
        <begin position="30"/>
        <end position="39"/>
    </location>
</feature>
<evidence type="ECO:0000313" key="8">
    <source>
        <dbReference type="Proteomes" id="UP000222542"/>
    </source>
</evidence>
<dbReference type="GO" id="GO:0006414">
    <property type="term" value="P:translational elongation"/>
    <property type="evidence" value="ECO:0000318"/>
    <property type="project" value="GO_Central"/>
</dbReference>
<dbReference type="InterPro" id="IPR001326">
    <property type="entry name" value="Transl_elong_EF1B_B/D_CS"/>
</dbReference>
<dbReference type="Gene3D" id="3.30.70.60">
    <property type="match status" value="1"/>
</dbReference>
<feature type="domain" description="Translation elongation factor EF1B beta/delta subunit guanine nucleotide exchange" evidence="6">
    <location>
        <begin position="79"/>
        <end position="158"/>
    </location>
</feature>
<dbReference type="AlphaFoldDB" id="A0A2G2YSN6"/>
<comment type="subunit">
    <text evidence="2">EF-1 is composed of 4 subunits: alpha, beta (1B-alpha=beta'), delta (1B-beta), and gamma (1B-gamma).</text>
</comment>
<feature type="compositionally biased region" description="Basic and acidic residues" evidence="5">
    <location>
        <begin position="56"/>
        <end position="71"/>
    </location>
</feature>
<keyword evidence="4" id="KW-0648">Protein biosynthesis</keyword>
<dbReference type="STRING" id="4072.A0A2G2YSN6"/>
<evidence type="ECO:0000256" key="2">
    <source>
        <dbReference type="ARBA" id="ARBA00011606"/>
    </source>
</evidence>
<keyword evidence="8" id="KW-1185">Reference proteome</keyword>
<evidence type="ECO:0000256" key="3">
    <source>
        <dbReference type="ARBA" id="ARBA00022768"/>
    </source>
</evidence>
<dbReference type="SMART" id="SM00888">
    <property type="entry name" value="EF1_GNE"/>
    <property type="match status" value="1"/>
</dbReference>
<dbReference type="CDD" id="cd00292">
    <property type="entry name" value="EF1B"/>
    <property type="match status" value="1"/>
</dbReference>
<feature type="compositionally biased region" description="Acidic residues" evidence="5">
    <location>
        <begin position="41"/>
        <end position="55"/>
    </location>
</feature>
<dbReference type="GO" id="GO:0003746">
    <property type="term" value="F:translation elongation factor activity"/>
    <property type="evidence" value="ECO:0007669"/>
    <property type="project" value="UniProtKB-KW"/>
</dbReference>
<reference evidence="7 8" key="2">
    <citation type="journal article" date="2017" name="Genome Biol.">
        <title>New reference genome sequences of hot pepper reveal the massive evolution of plant disease-resistance genes by retroduplication.</title>
        <authorList>
            <person name="Kim S."/>
            <person name="Park J."/>
            <person name="Yeom S.I."/>
            <person name="Kim Y.M."/>
            <person name="Seo E."/>
            <person name="Kim K.T."/>
            <person name="Kim M.S."/>
            <person name="Lee J.M."/>
            <person name="Cheong K."/>
            <person name="Shin H.S."/>
            <person name="Kim S.B."/>
            <person name="Han K."/>
            <person name="Lee J."/>
            <person name="Park M."/>
            <person name="Lee H.A."/>
            <person name="Lee H.Y."/>
            <person name="Lee Y."/>
            <person name="Oh S."/>
            <person name="Lee J.H."/>
            <person name="Choi E."/>
            <person name="Choi E."/>
            <person name="Lee S.E."/>
            <person name="Jeon J."/>
            <person name="Kim H."/>
            <person name="Choi G."/>
            <person name="Song H."/>
            <person name="Lee J."/>
            <person name="Lee S.C."/>
            <person name="Kwon J.K."/>
            <person name="Lee H.Y."/>
            <person name="Koo N."/>
            <person name="Hong Y."/>
            <person name="Kim R.W."/>
            <person name="Kang W.H."/>
            <person name="Huh J.H."/>
            <person name="Kang B.C."/>
            <person name="Yang T.J."/>
            <person name="Lee Y.H."/>
            <person name="Bennetzen J.L."/>
            <person name="Choi D."/>
        </authorList>
    </citation>
    <scope>NUCLEOTIDE SEQUENCE [LARGE SCALE GENOMIC DNA]</scope>
    <source>
        <strain evidence="8">cv. CM334</strain>
    </source>
</reference>
<dbReference type="GO" id="GO:0005085">
    <property type="term" value="F:guanyl-nucleotide exchange factor activity"/>
    <property type="evidence" value="ECO:0000318"/>
    <property type="project" value="GO_Central"/>
</dbReference>
<evidence type="ECO:0000256" key="1">
    <source>
        <dbReference type="ARBA" id="ARBA00007411"/>
    </source>
</evidence>
<dbReference type="PROSITE" id="PS00824">
    <property type="entry name" value="EF1BD_1"/>
    <property type="match status" value="1"/>
</dbReference>
<comment type="caution">
    <text evidence="7">The sequence shown here is derived from an EMBL/GenBank/DDBJ whole genome shotgun (WGS) entry which is preliminary data.</text>
</comment>
<dbReference type="Proteomes" id="UP000222542">
    <property type="component" value="Unassembled WGS sequence"/>
</dbReference>
<accession>A0A2G2YSN6</accession>
<dbReference type="PANTHER" id="PTHR11595:SF84">
    <property type="entry name" value="ELONGATION FACTOR 1-BETA 1"/>
    <property type="match status" value="1"/>
</dbReference>
<dbReference type="Pfam" id="PF00736">
    <property type="entry name" value="EF1_GNE"/>
    <property type="match status" value="1"/>
</dbReference>
<dbReference type="InterPro" id="IPR014717">
    <property type="entry name" value="Transl_elong_EF1B/ribsomal_bS6"/>
</dbReference>